<reference evidence="1" key="2">
    <citation type="journal article" date="2015" name="Fish Shellfish Immunol.">
        <title>Early steps in the European eel (Anguilla anguilla)-Vibrio vulnificus interaction in the gills: Role of the RtxA13 toxin.</title>
        <authorList>
            <person name="Callol A."/>
            <person name="Pajuelo D."/>
            <person name="Ebbesson L."/>
            <person name="Teles M."/>
            <person name="MacKenzie S."/>
            <person name="Amaro C."/>
        </authorList>
    </citation>
    <scope>NUCLEOTIDE SEQUENCE</scope>
</reference>
<sequence length="54" mass="6117">MFPVGERLSHFNACTLSYSCVNPLKNRFSGMFFKNSLFKLLCFQLPVVIVTSAL</sequence>
<protein>
    <submittedName>
        <fullName evidence="1">Uncharacterized protein</fullName>
    </submittedName>
</protein>
<reference evidence="1" key="1">
    <citation type="submission" date="2014-11" db="EMBL/GenBank/DDBJ databases">
        <authorList>
            <person name="Amaro Gonzalez C."/>
        </authorList>
    </citation>
    <scope>NUCLEOTIDE SEQUENCE</scope>
</reference>
<accession>A0A0E9SXG3</accession>
<dbReference type="PROSITE" id="PS51257">
    <property type="entry name" value="PROKAR_LIPOPROTEIN"/>
    <property type="match status" value="1"/>
</dbReference>
<dbReference type="AlphaFoldDB" id="A0A0E9SXG3"/>
<evidence type="ECO:0000313" key="1">
    <source>
        <dbReference type="EMBL" id="JAH45986.1"/>
    </source>
</evidence>
<dbReference type="EMBL" id="GBXM01062591">
    <property type="protein sequence ID" value="JAH45986.1"/>
    <property type="molecule type" value="Transcribed_RNA"/>
</dbReference>
<proteinExistence type="predicted"/>
<dbReference type="EMBL" id="GBXM01061714">
    <property type="protein sequence ID" value="JAH46863.1"/>
    <property type="molecule type" value="Transcribed_RNA"/>
</dbReference>
<organism evidence="1">
    <name type="scientific">Anguilla anguilla</name>
    <name type="common">European freshwater eel</name>
    <name type="synonym">Muraena anguilla</name>
    <dbReference type="NCBI Taxonomy" id="7936"/>
    <lineage>
        <taxon>Eukaryota</taxon>
        <taxon>Metazoa</taxon>
        <taxon>Chordata</taxon>
        <taxon>Craniata</taxon>
        <taxon>Vertebrata</taxon>
        <taxon>Euteleostomi</taxon>
        <taxon>Actinopterygii</taxon>
        <taxon>Neopterygii</taxon>
        <taxon>Teleostei</taxon>
        <taxon>Anguilliformes</taxon>
        <taxon>Anguillidae</taxon>
        <taxon>Anguilla</taxon>
    </lineage>
</organism>
<name>A0A0E9SXG3_ANGAN</name>